<evidence type="ECO:0000313" key="3">
    <source>
        <dbReference type="EMBL" id="STO31172.1"/>
    </source>
</evidence>
<protein>
    <submittedName>
        <fullName evidence="3">Photosystem I assembly protein Ycf3</fullName>
    </submittedName>
</protein>
<evidence type="ECO:0000256" key="1">
    <source>
        <dbReference type="PROSITE-ProRule" id="PRU00339"/>
    </source>
</evidence>
<dbReference type="Gene3D" id="1.25.40.10">
    <property type="entry name" value="Tetratricopeptide repeat domain"/>
    <property type="match status" value="1"/>
</dbReference>
<dbReference type="SUPFAM" id="SSF48452">
    <property type="entry name" value="TPR-like"/>
    <property type="match status" value="1"/>
</dbReference>
<dbReference type="SMART" id="SM00028">
    <property type="entry name" value="TPR"/>
    <property type="match status" value="3"/>
</dbReference>
<sequence>MKKFIYLCLVLLLSSCTSLESFKSNFNLNGKKKENESEKSLNTYNELETQQIILNSSAPAGILTDISNSLKRGYVREYNSSYRSDYEVYVGDTLSIPLALGEDSYNVFFAPLGTSYEIEIREGKLFFRGIYQGNYEIMLYSSGSFSRKILIKNKLKYEFTEQNNYEVIVESYKNSNMKALSDSVAVHRIAFPNSFRDKEISFLLIDLAGRDGNAKIIKEEIDFLQKYTKLDEYDKLNIVNSLKLIQDKNFEISSALLEFNPSYMNLNQEIAKLIMIKENPTQDEIIFMENLYRVTPMLDSNLGNFIGNWYIKNGDAMKGAMYLNANDGNGGNLPLTTPIIPNQSINMDQVVTPEDLEAQNYTQYLTFFEEGKKRFEKENYVEAGIYFEKALELNKNYVEQKEIYFYLGESYFKTGNYSEAIKDYKNSLNLEKNDEKKAEIYYNIGMAYDKLGDKEQAVNYLTYVRQNYANSPWSVKSSLYLLQQMQQNPKNKK</sequence>
<dbReference type="RefSeq" id="WP_115269239.1">
    <property type="nucleotide sequence ID" value="NZ_UGGU01000003.1"/>
</dbReference>
<dbReference type="InterPro" id="IPR011990">
    <property type="entry name" value="TPR-like_helical_dom_sf"/>
</dbReference>
<keyword evidence="2" id="KW-0732">Signal</keyword>
<dbReference type="OrthoDB" id="86462at2"/>
<accession>A0A377GWN1</accession>
<feature type="chain" id="PRO_5016912207" evidence="2">
    <location>
        <begin position="24"/>
        <end position="493"/>
    </location>
</feature>
<dbReference type="AlphaFoldDB" id="A0A377GWN1"/>
<dbReference type="EMBL" id="UGGU01000003">
    <property type="protein sequence ID" value="STO31172.1"/>
    <property type="molecule type" value="Genomic_DNA"/>
</dbReference>
<evidence type="ECO:0000256" key="2">
    <source>
        <dbReference type="SAM" id="SignalP"/>
    </source>
</evidence>
<feature type="repeat" description="TPR" evidence="1">
    <location>
        <begin position="401"/>
        <end position="434"/>
    </location>
</feature>
<dbReference type="PROSITE" id="PS51257">
    <property type="entry name" value="PROKAR_LIPOPROTEIN"/>
    <property type="match status" value="1"/>
</dbReference>
<dbReference type="PROSITE" id="PS50293">
    <property type="entry name" value="TPR_REGION"/>
    <property type="match status" value="1"/>
</dbReference>
<name>A0A377GWN1_9FUSO</name>
<dbReference type="PROSITE" id="PS50005">
    <property type="entry name" value="TPR"/>
    <property type="match status" value="2"/>
</dbReference>
<organism evidence="3 4">
    <name type="scientific">Fusobacterium necrogenes</name>
    <dbReference type="NCBI Taxonomy" id="858"/>
    <lineage>
        <taxon>Bacteria</taxon>
        <taxon>Fusobacteriati</taxon>
        <taxon>Fusobacteriota</taxon>
        <taxon>Fusobacteriia</taxon>
        <taxon>Fusobacteriales</taxon>
        <taxon>Fusobacteriaceae</taxon>
        <taxon>Fusobacterium</taxon>
    </lineage>
</organism>
<feature type="signal peptide" evidence="2">
    <location>
        <begin position="1"/>
        <end position="23"/>
    </location>
</feature>
<reference evidence="3 4" key="1">
    <citation type="submission" date="2018-06" db="EMBL/GenBank/DDBJ databases">
        <authorList>
            <consortium name="Pathogen Informatics"/>
            <person name="Doyle S."/>
        </authorList>
    </citation>
    <scope>NUCLEOTIDE SEQUENCE [LARGE SCALE GENOMIC DNA]</scope>
    <source>
        <strain evidence="3 4">NCTC10723</strain>
    </source>
</reference>
<evidence type="ECO:0000313" key="4">
    <source>
        <dbReference type="Proteomes" id="UP000255328"/>
    </source>
</evidence>
<proteinExistence type="predicted"/>
<gene>
    <name evidence="3" type="ORF">NCTC10723_00613</name>
</gene>
<keyword evidence="4" id="KW-1185">Reference proteome</keyword>
<dbReference type="Pfam" id="PF13424">
    <property type="entry name" value="TPR_12"/>
    <property type="match status" value="1"/>
</dbReference>
<feature type="repeat" description="TPR" evidence="1">
    <location>
        <begin position="438"/>
        <end position="471"/>
    </location>
</feature>
<dbReference type="InterPro" id="IPR019734">
    <property type="entry name" value="TPR_rpt"/>
</dbReference>
<dbReference type="Proteomes" id="UP000255328">
    <property type="component" value="Unassembled WGS sequence"/>
</dbReference>
<keyword evidence="1" id="KW-0802">TPR repeat</keyword>